<evidence type="ECO:0008006" key="3">
    <source>
        <dbReference type="Google" id="ProtNLM"/>
    </source>
</evidence>
<reference evidence="2" key="1">
    <citation type="journal article" date="2019" name="Int. J. Syst. Evol. Microbiol.">
        <title>The Global Catalogue of Microorganisms (GCM) 10K type strain sequencing project: providing services to taxonomists for standard genome sequencing and annotation.</title>
        <authorList>
            <consortium name="The Broad Institute Genomics Platform"/>
            <consortium name="The Broad Institute Genome Sequencing Center for Infectious Disease"/>
            <person name="Wu L."/>
            <person name="Ma J."/>
        </authorList>
    </citation>
    <scope>NUCLEOTIDE SEQUENCE [LARGE SCALE GENOMIC DNA]</scope>
    <source>
        <strain evidence="2">JCM 32105</strain>
    </source>
</reference>
<proteinExistence type="predicted"/>
<gene>
    <name evidence="1" type="ORF">GCM10023093_21800</name>
</gene>
<comment type="caution">
    <text evidence="1">The sequence shown here is derived from an EMBL/GenBank/DDBJ whole genome shotgun (WGS) entry which is preliminary data.</text>
</comment>
<evidence type="ECO:0000313" key="1">
    <source>
        <dbReference type="EMBL" id="GAA4466907.1"/>
    </source>
</evidence>
<name>A0ABP8NKD3_9BACT</name>
<organism evidence="1 2">
    <name type="scientific">Nemorincola caseinilytica</name>
    <dbReference type="NCBI Taxonomy" id="2054315"/>
    <lineage>
        <taxon>Bacteria</taxon>
        <taxon>Pseudomonadati</taxon>
        <taxon>Bacteroidota</taxon>
        <taxon>Chitinophagia</taxon>
        <taxon>Chitinophagales</taxon>
        <taxon>Chitinophagaceae</taxon>
        <taxon>Nemorincola</taxon>
    </lineage>
</organism>
<dbReference type="Proteomes" id="UP001500067">
    <property type="component" value="Unassembled WGS sequence"/>
</dbReference>
<keyword evidence="2" id="KW-1185">Reference proteome</keyword>
<dbReference type="EMBL" id="BAABFA010000014">
    <property type="protein sequence ID" value="GAA4466907.1"/>
    <property type="molecule type" value="Genomic_DNA"/>
</dbReference>
<sequence>MTVNKIEDNNAQEYKTKESFVAFVDILGFSQMIVEDGGKGETLKVVKDAIASATKLLEERKAIHNHPYAFWYKEFQVKSFSDCFCFSIPLEFDNGEKDYKQNFVAFYVWIQAFCNTLLKAGFLCRGGITQGWHYSDDKIIFSKALVDAYLLESKKANHPLILIHQDLIDNLVQKGFGEQHYYQYMFVHDTTGRSFLHPFNYSIVDELFFGFVEQVNGKLIEERSELIEVFLSIIERNIEKLIGRSEVDKWQWLKEFSHYTLSGQYYDRFSPGLFRSRKGKEYK</sequence>
<accession>A0ABP8NKD3</accession>
<dbReference type="RefSeq" id="WP_345083005.1">
    <property type="nucleotide sequence ID" value="NZ_BAABFA010000014.1"/>
</dbReference>
<evidence type="ECO:0000313" key="2">
    <source>
        <dbReference type="Proteomes" id="UP001500067"/>
    </source>
</evidence>
<protein>
    <recommendedName>
        <fullName evidence="3">Guanylate cyclase domain-containing protein</fullName>
    </recommendedName>
</protein>